<dbReference type="Gene3D" id="1.20.1560.10">
    <property type="entry name" value="ABC transporter type 1, transmembrane domain"/>
    <property type="match status" value="1"/>
</dbReference>
<evidence type="ECO:0000256" key="5">
    <source>
        <dbReference type="ARBA" id="ARBA00022989"/>
    </source>
</evidence>
<feature type="transmembrane region" description="Helical" evidence="7">
    <location>
        <begin position="280"/>
        <end position="301"/>
    </location>
</feature>
<dbReference type="Pfam" id="PF00664">
    <property type="entry name" value="ABC_membrane"/>
    <property type="match status" value="1"/>
</dbReference>
<dbReference type="PANTHER" id="PTHR24221:SF654">
    <property type="entry name" value="ATP-BINDING CASSETTE SUB-FAMILY B MEMBER 6"/>
    <property type="match status" value="1"/>
</dbReference>
<dbReference type="PROSITE" id="PS00211">
    <property type="entry name" value="ABC_TRANSPORTER_1"/>
    <property type="match status" value="1"/>
</dbReference>
<proteinExistence type="predicted"/>
<feature type="transmembrane region" description="Helical" evidence="7">
    <location>
        <begin position="57"/>
        <end position="85"/>
    </location>
</feature>
<feature type="domain" description="ABC transmembrane type-1" evidence="9">
    <location>
        <begin position="19"/>
        <end position="306"/>
    </location>
</feature>
<dbReference type="InterPro" id="IPR003593">
    <property type="entry name" value="AAA+_ATPase"/>
</dbReference>
<feature type="domain" description="ABC transporter" evidence="8">
    <location>
        <begin position="337"/>
        <end position="570"/>
    </location>
</feature>
<keyword evidence="10" id="KW-0456">Lyase</keyword>
<keyword evidence="6 7" id="KW-0472">Membrane</keyword>
<dbReference type="GO" id="GO:0016829">
    <property type="term" value="F:lyase activity"/>
    <property type="evidence" value="ECO:0007669"/>
    <property type="project" value="UniProtKB-KW"/>
</dbReference>
<evidence type="ECO:0000259" key="8">
    <source>
        <dbReference type="PROSITE" id="PS50893"/>
    </source>
</evidence>
<keyword evidence="4 10" id="KW-0067">ATP-binding</keyword>
<evidence type="ECO:0000313" key="10">
    <source>
        <dbReference type="EMBL" id="WIN00582.1"/>
    </source>
</evidence>
<feature type="transmembrane region" description="Helical" evidence="7">
    <location>
        <begin position="158"/>
        <end position="178"/>
    </location>
</feature>
<dbReference type="GO" id="GO:0005524">
    <property type="term" value="F:ATP binding"/>
    <property type="evidence" value="ECO:0007669"/>
    <property type="project" value="UniProtKB-KW"/>
</dbReference>
<keyword evidence="11" id="KW-1185">Reference proteome</keyword>
<accession>A0ABY8WRQ0</accession>
<dbReference type="InterPro" id="IPR039421">
    <property type="entry name" value="Type_1_exporter"/>
</dbReference>
<dbReference type="Gene3D" id="3.40.50.300">
    <property type="entry name" value="P-loop containing nucleotide triphosphate hydrolases"/>
    <property type="match status" value="1"/>
</dbReference>
<dbReference type="SUPFAM" id="SSF52540">
    <property type="entry name" value="P-loop containing nucleoside triphosphate hydrolases"/>
    <property type="match status" value="1"/>
</dbReference>
<dbReference type="PROSITE" id="PS50893">
    <property type="entry name" value="ABC_TRANSPORTER_2"/>
    <property type="match status" value="1"/>
</dbReference>
<sequence>MTQPIGLWPLLRPQRYQLLGALLLQIVSAVGGVVPYLAVVELGRVLLAPHAPDRHRVWLIVAAGAAGLLVRLVAGALASAVAHAADSSLQLSLRRLLARHLTDVPMSWFSRQSAGGLNQVVQNDVNDLHTLVAHTPGELTSAVVVPGLALVYLGAVDWRMTLVALVPVLVGLVLRFALATERRKRDEREVDAAMGRIAVAAVEFVEGIAVVKTFGGAGRAHRRFVEAADDFAERFLRWVGSAAWLASLATLVLSPMVVLLVVLAGGATMIGAGALAPADLLPFLLLSLALTAPVAALAHGLDNVNAARRAAGRIGAVLAEPPAPRPAAPRVPDGHLIELRDVGFTYDGEHPVLRHLDLVIPPGSKVALVGPSGAGKSTIAQLLLGFLTPTTGSVRLGGVDLRDIEPSVLYRRVAFVPQDVRLLRTSVADNIALASSSAGRDEVVAAARAAGVDAHLSSLPRGYDSVVGEDAGLSGGEAQRVSVARALLLDAPVLVLDEATAFADPVTEARTRAAIDRAGEGRTRVVIAHRLATIRDADLVLVLSDGRIAERGTFDELVAADGLLAAMWRAQREDATGAAAAPTRGSLL</sequence>
<name>A0ABY8WRQ0_9ACTN</name>
<evidence type="ECO:0000256" key="1">
    <source>
        <dbReference type="ARBA" id="ARBA00004651"/>
    </source>
</evidence>
<organism evidence="10 11">
    <name type="scientific">Actinoplanes oblitus</name>
    <dbReference type="NCBI Taxonomy" id="3040509"/>
    <lineage>
        <taxon>Bacteria</taxon>
        <taxon>Bacillati</taxon>
        <taxon>Actinomycetota</taxon>
        <taxon>Actinomycetes</taxon>
        <taxon>Micromonosporales</taxon>
        <taxon>Micromonosporaceae</taxon>
        <taxon>Actinoplanes</taxon>
    </lineage>
</organism>
<evidence type="ECO:0000256" key="4">
    <source>
        <dbReference type="ARBA" id="ARBA00022840"/>
    </source>
</evidence>
<dbReference type="PROSITE" id="PS50929">
    <property type="entry name" value="ABC_TM1F"/>
    <property type="match status" value="1"/>
</dbReference>
<dbReference type="InterPro" id="IPR027417">
    <property type="entry name" value="P-loop_NTPase"/>
</dbReference>
<keyword evidence="2 7" id="KW-0812">Transmembrane</keyword>
<dbReference type="InterPro" id="IPR017871">
    <property type="entry name" value="ABC_transporter-like_CS"/>
</dbReference>
<evidence type="ECO:0000259" key="9">
    <source>
        <dbReference type="PROSITE" id="PS50929"/>
    </source>
</evidence>
<keyword evidence="5 7" id="KW-1133">Transmembrane helix</keyword>
<dbReference type="EMBL" id="CP126980">
    <property type="protein sequence ID" value="WIN00582.1"/>
    <property type="molecule type" value="Genomic_DNA"/>
</dbReference>
<dbReference type="InterPro" id="IPR003439">
    <property type="entry name" value="ABC_transporter-like_ATP-bd"/>
</dbReference>
<evidence type="ECO:0000256" key="2">
    <source>
        <dbReference type="ARBA" id="ARBA00022692"/>
    </source>
</evidence>
<dbReference type="InterPro" id="IPR036640">
    <property type="entry name" value="ABC1_TM_sf"/>
</dbReference>
<evidence type="ECO:0000256" key="7">
    <source>
        <dbReference type="SAM" id="Phobius"/>
    </source>
</evidence>
<comment type="subcellular location">
    <subcellularLocation>
        <location evidence="1">Cell membrane</location>
        <topology evidence="1">Multi-pass membrane protein</topology>
    </subcellularLocation>
</comment>
<dbReference type="SUPFAM" id="SSF90123">
    <property type="entry name" value="ABC transporter transmembrane region"/>
    <property type="match status" value="1"/>
</dbReference>
<feature type="transmembrane region" description="Helical" evidence="7">
    <location>
        <begin position="16"/>
        <end position="37"/>
    </location>
</feature>
<dbReference type="Pfam" id="PF00005">
    <property type="entry name" value="ABC_tran"/>
    <property type="match status" value="1"/>
</dbReference>
<dbReference type="PANTHER" id="PTHR24221">
    <property type="entry name" value="ATP-BINDING CASSETTE SUB-FAMILY B"/>
    <property type="match status" value="1"/>
</dbReference>
<dbReference type="SMART" id="SM00382">
    <property type="entry name" value="AAA"/>
    <property type="match status" value="1"/>
</dbReference>
<keyword evidence="3" id="KW-0547">Nucleotide-binding</keyword>
<evidence type="ECO:0000256" key="3">
    <source>
        <dbReference type="ARBA" id="ARBA00022741"/>
    </source>
</evidence>
<dbReference type="RefSeq" id="WP_284922111.1">
    <property type="nucleotide sequence ID" value="NZ_CP126980.1"/>
</dbReference>
<feature type="transmembrane region" description="Helical" evidence="7">
    <location>
        <begin position="244"/>
        <end position="274"/>
    </location>
</feature>
<dbReference type="Proteomes" id="UP001240150">
    <property type="component" value="Chromosome"/>
</dbReference>
<dbReference type="InterPro" id="IPR011527">
    <property type="entry name" value="ABC1_TM_dom"/>
</dbReference>
<reference evidence="10 11" key="1">
    <citation type="submission" date="2023-06" db="EMBL/GenBank/DDBJ databases">
        <authorList>
            <person name="Yushchuk O."/>
            <person name="Binda E."/>
            <person name="Ruckert-Reed C."/>
            <person name="Fedorenko V."/>
            <person name="Kalinowski J."/>
            <person name="Marinelli F."/>
        </authorList>
    </citation>
    <scope>NUCLEOTIDE SEQUENCE [LARGE SCALE GENOMIC DNA]</scope>
    <source>
        <strain evidence="10 11">NRRL 3884</strain>
    </source>
</reference>
<evidence type="ECO:0000256" key="6">
    <source>
        <dbReference type="ARBA" id="ARBA00023136"/>
    </source>
</evidence>
<gene>
    <name evidence="10" type="ORF">ACTOB_004296</name>
</gene>
<evidence type="ECO:0000313" key="11">
    <source>
        <dbReference type="Proteomes" id="UP001240150"/>
    </source>
</evidence>
<protein>
    <submittedName>
        <fullName evidence="10">ABC transporter ATP-binding protein</fullName>
    </submittedName>
</protein>